<feature type="transmembrane region" description="Helical" evidence="5">
    <location>
        <begin position="85"/>
        <end position="107"/>
    </location>
</feature>
<feature type="transmembrane region" description="Helical" evidence="5">
    <location>
        <begin position="44"/>
        <end position="65"/>
    </location>
</feature>
<evidence type="ECO:0000256" key="3">
    <source>
        <dbReference type="ARBA" id="ARBA00022989"/>
    </source>
</evidence>
<dbReference type="GO" id="GO:0012505">
    <property type="term" value="C:endomembrane system"/>
    <property type="evidence" value="ECO:0007669"/>
    <property type="project" value="UniProtKB-SubCell"/>
</dbReference>
<evidence type="ECO:0000256" key="5">
    <source>
        <dbReference type="SAM" id="Phobius"/>
    </source>
</evidence>
<accession>A0A1J4RTF3</accession>
<evidence type="ECO:0000313" key="6">
    <source>
        <dbReference type="EMBL" id="OIN89690.1"/>
    </source>
</evidence>
<dbReference type="Gene3D" id="1.20.120.1630">
    <property type="match status" value="1"/>
</dbReference>
<evidence type="ECO:0000313" key="7">
    <source>
        <dbReference type="Proteomes" id="UP000183144"/>
    </source>
</evidence>
<gene>
    <name evidence="6" type="ORF">AUJ59_00900</name>
</gene>
<feature type="transmembrane region" description="Helical" evidence="5">
    <location>
        <begin position="113"/>
        <end position="135"/>
    </location>
</feature>
<keyword evidence="3 5" id="KW-1133">Transmembrane helix</keyword>
<evidence type="ECO:0000256" key="1">
    <source>
        <dbReference type="ARBA" id="ARBA00004127"/>
    </source>
</evidence>
<sequence length="160" mass="18520">MKVSMRQVKSFIFGTSIAFFLWIVMPAILISWNQQLDLPVYGNFVSRTIGIICGGIGLISTLLIVNEHFKTGRVTPVAVEKPLKFIVKGVYCYSRNPMYITIILTFFGGWLFFGHFLLLVYVLLAFPVLPVFIIYKEEPELKKIFGKEYLDYLKRVPRWL</sequence>
<name>A0A1J4RTF3_9BACT</name>
<keyword evidence="2 5" id="KW-0812">Transmembrane</keyword>
<dbReference type="Pfam" id="PF04191">
    <property type="entry name" value="PEMT"/>
    <property type="match status" value="1"/>
</dbReference>
<organism evidence="6 7">
    <name type="scientific">Candidatus Beckwithbacteria bacterium CG1_02_47_37</name>
    <dbReference type="NCBI Taxonomy" id="1805034"/>
    <lineage>
        <taxon>Bacteria</taxon>
        <taxon>Candidatus Beckwithiibacteriota</taxon>
    </lineage>
</organism>
<feature type="transmembrane region" description="Helical" evidence="5">
    <location>
        <begin position="12"/>
        <end position="32"/>
    </location>
</feature>
<proteinExistence type="predicted"/>
<reference evidence="6 7" key="1">
    <citation type="journal article" date="2016" name="Environ. Microbiol.">
        <title>Genomic resolution of a cold subsurface aquifer community provides metabolic insights for novel microbes adapted to high CO concentrations.</title>
        <authorList>
            <person name="Probst A.J."/>
            <person name="Castelle C.J."/>
            <person name="Singh A."/>
            <person name="Brown C.T."/>
            <person name="Anantharaman K."/>
            <person name="Sharon I."/>
            <person name="Hug L.A."/>
            <person name="Burstein D."/>
            <person name="Emerson J.B."/>
            <person name="Thomas B.C."/>
            <person name="Banfield J.F."/>
        </authorList>
    </citation>
    <scope>NUCLEOTIDE SEQUENCE [LARGE SCALE GENOMIC DNA]</scope>
    <source>
        <strain evidence="6">CG1_02_47_37</strain>
    </source>
</reference>
<evidence type="ECO:0000256" key="2">
    <source>
        <dbReference type="ARBA" id="ARBA00022692"/>
    </source>
</evidence>
<keyword evidence="4 5" id="KW-0472">Membrane</keyword>
<dbReference type="AlphaFoldDB" id="A0A1J4RTF3"/>
<evidence type="ECO:0000256" key="4">
    <source>
        <dbReference type="ARBA" id="ARBA00023136"/>
    </source>
</evidence>
<dbReference type="InterPro" id="IPR007318">
    <property type="entry name" value="Phopholipid_MeTrfase"/>
</dbReference>
<protein>
    <recommendedName>
        <fullName evidence="8">Isoprenylcysteine carboxyl methyltransferase</fullName>
    </recommendedName>
</protein>
<dbReference type="Proteomes" id="UP000183144">
    <property type="component" value="Unassembled WGS sequence"/>
</dbReference>
<comment type="caution">
    <text evidence="6">The sequence shown here is derived from an EMBL/GenBank/DDBJ whole genome shotgun (WGS) entry which is preliminary data.</text>
</comment>
<dbReference type="EMBL" id="MNUI01000019">
    <property type="protein sequence ID" value="OIN89690.1"/>
    <property type="molecule type" value="Genomic_DNA"/>
</dbReference>
<dbReference type="STRING" id="1805034.AUJ59_00900"/>
<comment type="subcellular location">
    <subcellularLocation>
        <location evidence="1">Endomembrane system</location>
        <topology evidence="1">Multi-pass membrane protein</topology>
    </subcellularLocation>
</comment>
<evidence type="ECO:0008006" key="8">
    <source>
        <dbReference type="Google" id="ProtNLM"/>
    </source>
</evidence>